<evidence type="ECO:0000256" key="8">
    <source>
        <dbReference type="ARBA" id="ARBA00023002"/>
    </source>
</evidence>
<reference evidence="14" key="1">
    <citation type="submission" date="2020-06" db="EMBL/GenBank/DDBJ databases">
        <title>WGS assembly of Ceratodon purpureus strain R40.</title>
        <authorList>
            <person name="Carey S.B."/>
            <person name="Jenkins J."/>
            <person name="Shu S."/>
            <person name="Lovell J.T."/>
            <person name="Sreedasyam A."/>
            <person name="Maumus F."/>
            <person name="Tiley G.P."/>
            <person name="Fernandez-Pozo N."/>
            <person name="Barry K."/>
            <person name="Chen C."/>
            <person name="Wang M."/>
            <person name="Lipzen A."/>
            <person name="Daum C."/>
            <person name="Saski C.A."/>
            <person name="Payton A.C."/>
            <person name="Mcbreen J.C."/>
            <person name="Conrad R.E."/>
            <person name="Kollar L.M."/>
            <person name="Olsson S."/>
            <person name="Huttunen S."/>
            <person name="Landis J.B."/>
            <person name="Wickett N.J."/>
            <person name="Johnson M.G."/>
            <person name="Rensing S.A."/>
            <person name="Grimwood J."/>
            <person name="Schmutz J."/>
            <person name="Mcdaniel S.F."/>
        </authorList>
    </citation>
    <scope>NUCLEOTIDE SEQUENCE</scope>
    <source>
        <strain evidence="14">R40</strain>
    </source>
</reference>
<keyword evidence="7 13" id="KW-1133">Transmembrane helix</keyword>
<evidence type="ECO:0008006" key="16">
    <source>
        <dbReference type="Google" id="ProtNLM"/>
    </source>
</evidence>
<dbReference type="OrthoDB" id="2789670at2759"/>
<dbReference type="Proteomes" id="UP000822688">
    <property type="component" value="Chromosome 9"/>
</dbReference>
<feature type="binding site" description="axial binding residue" evidence="11">
    <location>
        <position position="477"/>
    </location>
    <ligand>
        <name>heme</name>
        <dbReference type="ChEBI" id="CHEBI:30413"/>
    </ligand>
    <ligandPart>
        <name>Fe</name>
        <dbReference type="ChEBI" id="CHEBI:18248"/>
    </ligandPart>
</feature>
<evidence type="ECO:0000256" key="11">
    <source>
        <dbReference type="PIRSR" id="PIRSR602401-1"/>
    </source>
</evidence>
<dbReference type="PRINTS" id="PR00385">
    <property type="entry name" value="P450"/>
</dbReference>
<evidence type="ECO:0000256" key="3">
    <source>
        <dbReference type="ARBA" id="ARBA00010617"/>
    </source>
</evidence>
<dbReference type="PRINTS" id="PR00463">
    <property type="entry name" value="EP450I"/>
</dbReference>
<keyword evidence="6 11" id="KW-0479">Metal-binding</keyword>
<keyword evidence="8 12" id="KW-0560">Oxidoreductase</keyword>
<comment type="caution">
    <text evidence="14">The sequence shown here is derived from an EMBL/GenBank/DDBJ whole genome shotgun (WGS) entry which is preliminary data.</text>
</comment>
<dbReference type="InterPro" id="IPR036396">
    <property type="entry name" value="Cyt_P450_sf"/>
</dbReference>
<evidence type="ECO:0000313" key="14">
    <source>
        <dbReference type="EMBL" id="KAG0562569.1"/>
    </source>
</evidence>
<accession>A0A8T0GW78</accession>
<evidence type="ECO:0000256" key="9">
    <source>
        <dbReference type="ARBA" id="ARBA00023004"/>
    </source>
</evidence>
<protein>
    <recommendedName>
        <fullName evidence="16">Cytochrome P450</fullName>
    </recommendedName>
</protein>
<evidence type="ECO:0000256" key="7">
    <source>
        <dbReference type="ARBA" id="ARBA00022989"/>
    </source>
</evidence>
<evidence type="ECO:0000256" key="1">
    <source>
        <dbReference type="ARBA" id="ARBA00001971"/>
    </source>
</evidence>
<evidence type="ECO:0000256" key="6">
    <source>
        <dbReference type="ARBA" id="ARBA00022723"/>
    </source>
</evidence>
<sequence>MECAKGMMAKIPYVGFKPENGLLEQTPEFYVFLVACLIVPMVLLKLISRPKYKLPPSPPAYPITGHLHLLGKLPHQSMAFLAKKYGEIYSLRLGSVPAVVVTTPDMAREFLQTQDKCWASRTTRIASAFYFSYNYSGIAFAPYTPVWRNLRKICMLELFTQRRMEASQAVRDEEMHYMIRNVLNDTGKGQPVDFKLKLNSLTANVVARIVLNKRFTGCVDSTAEEEAEAHEFKEIIEELFILQGTFMIGDYIPWLRPLDLGGTEKRMKNLAKRIDAFLDGIIDEHELKRQKGPIAEEDKDMIDVLLNEMYQQDPKETHKIDMNNIKSTILNMFAGGTDTSTVTMEWAMSELLKNPPIMKKLKAELDAVVGKDRLVQETDVPNLKYLQAVIKETFRLHPVGPLLVPHESTHDCEVAGYQIPAGTRLYVNTWAIGRNPKAWDRPLEFDPERFMTGPDINIDIKGQDFRLLPFGSGRRGCPGIPLGLLIVQWTMATLVHAFDWTLPEGQDPKDIDMTEAFGLTVPRAHALFAYAKPRQAAHLY</sequence>
<dbReference type="GO" id="GO:0020037">
    <property type="term" value="F:heme binding"/>
    <property type="evidence" value="ECO:0007669"/>
    <property type="project" value="InterPro"/>
</dbReference>
<dbReference type="PROSITE" id="PS00086">
    <property type="entry name" value="CYTOCHROME_P450"/>
    <property type="match status" value="1"/>
</dbReference>
<keyword evidence="4 11" id="KW-0349">Heme</keyword>
<comment type="subcellular location">
    <subcellularLocation>
        <location evidence="2">Membrane</location>
        <topology evidence="2">Single-pass membrane protein</topology>
    </subcellularLocation>
</comment>
<dbReference type="CDD" id="cd20618">
    <property type="entry name" value="CYP71_clan"/>
    <property type="match status" value="1"/>
</dbReference>
<proteinExistence type="inferred from homology"/>
<comment type="cofactor">
    <cofactor evidence="1 11">
        <name>heme</name>
        <dbReference type="ChEBI" id="CHEBI:30413"/>
    </cofactor>
</comment>
<gene>
    <name evidence="14" type="ORF">KC19_9G156400</name>
</gene>
<keyword evidence="15" id="KW-1185">Reference proteome</keyword>
<name>A0A8T0GW78_CERPU</name>
<keyword evidence="10 13" id="KW-0472">Membrane</keyword>
<dbReference type="SUPFAM" id="SSF48264">
    <property type="entry name" value="Cytochrome P450"/>
    <property type="match status" value="1"/>
</dbReference>
<dbReference type="EMBL" id="CM026430">
    <property type="protein sequence ID" value="KAG0562569.1"/>
    <property type="molecule type" value="Genomic_DNA"/>
</dbReference>
<evidence type="ECO:0000256" key="10">
    <source>
        <dbReference type="ARBA" id="ARBA00023136"/>
    </source>
</evidence>
<dbReference type="PANTHER" id="PTHR47944">
    <property type="entry name" value="CYTOCHROME P450 98A9"/>
    <property type="match status" value="1"/>
</dbReference>
<evidence type="ECO:0000313" key="15">
    <source>
        <dbReference type="Proteomes" id="UP000822688"/>
    </source>
</evidence>
<dbReference type="InterPro" id="IPR002401">
    <property type="entry name" value="Cyt_P450_E_grp-I"/>
</dbReference>
<keyword evidence="5 13" id="KW-0812">Transmembrane</keyword>
<evidence type="ECO:0000256" key="4">
    <source>
        <dbReference type="ARBA" id="ARBA00022617"/>
    </source>
</evidence>
<keyword evidence="12" id="KW-0503">Monooxygenase</keyword>
<dbReference type="AlphaFoldDB" id="A0A8T0GW78"/>
<feature type="transmembrane region" description="Helical" evidence="13">
    <location>
        <begin position="29"/>
        <end position="47"/>
    </location>
</feature>
<evidence type="ECO:0000256" key="2">
    <source>
        <dbReference type="ARBA" id="ARBA00004167"/>
    </source>
</evidence>
<comment type="similarity">
    <text evidence="3 12">Belongs to the cytochrome P450 family.</text>
</comment>
<dbReference type="PANTHER" id="PTHR47944:SF16">
    <property type="entry name" value="CYTOCHROME P450 FAMILY 1 SUBFAMILY A POLYPEPTIDE 1"/>
    <property type="match status" value="1"/>
</dbReference>
<dbReference type="Gene3D" id="1.10.630.10">
    <property type="entry name" value="Cytochrome P450"/>
    <property type="match status" value="1"/>
</dbReference>
<dbReference type="InterPro" id="IPR001128">
    <property type="entry name" value="Cyt_P450"/>
</dbReference>
<evidence type="ECO:0000256" key="12">
    <source>
        <dbReference type="RuleBase" id="RU000461"/>
    </source>
</evidence>
<dbReference type="Pfam" id="PF00067">
    <property type="entry name" value="p450"/>
    <property type="match status" value="1"/>
</dbReference>
<evidence type="ECO:0000256" key="5">
    <source>
        <dbReference type="ARBA" id="ARBA00022692"/>
    </source>
</evidence>
<keyword evidence="9 11" id="KW-0408">Iron</keyword>
<dbReference type="EMBL" id="CM026430">
    <property type="protein sequence ID" value="KAG0562566.1"/>
    <property type="molecule type" value="Genomic_DNA"/>
</dbReference>
<organism evidence="14 15">
    <name type="scientific">Ceratodon purpureus</name>
    <name type="common">Fire moss</name>
    <name type="synonym">Dicranum purpureum</name>
    <dbReference type="NCBI Taxonomy" id="3225"/>
    <lineage>
        <taxon>Eukaryota</taxon>
        <taxon>Viridiplantae</taxon>
        <taxon>Streptophyta</taxon>
        <taxon>Embryophyta</taxon>
        <taxon>Bryophyta</taxon>
        <taxon>Bryophytina</taxon>
        <taxon>Bryopsida</taxon>
        <taxon>Dicranidae</taxon>
        <taxon>Pseudoditrichales</taxon>
        <taxon>Ditrichaceae</taxon>
        <taxon>Ceratodon</taxon>
    </lineage>
</organism>
<dbReference type="GO" id="GO:0005506">
    <property type="term" value="F:iron ion binding"/>
    <property type="evidence" value="ECO:0007669"/>
    <property type="project" value="InterPro"/>
</dbReference>
<evidence type="ECO:0000256" key="13">
    <source>
        <dbReference type="SAM" id="Phobius"/>
    </source>
</evidence>
<dbReference type="InterPro" id="IPR017972">
    <property type="entry name" value="Cyt_P450_CS"/>
</dbReference>
<dbReference type="GO" id="GO:0016705">
    <property type="term" value="F:oxidoreductase activity, acting on paired donors, with incorporation or reduction of molecular oxygen"/>
    <property type="evidence" value="ECO:0007669"/>
    <property type="project" value="InterPro"/>
</dbReference>
<dbReference type="FunFam" id="1.10.630.10:FF:000097">
    <property type="entry name" value="Cytochrome P-450 19"/>
    <property type="match status" value="1"/>
</dbReference>
<dbReference type="GO" id="GO:0004497">
    <property type="term" value="F:monooxygenase activity"/>
    <property type="evidence" value="ECO:0007669"/>
    <property type="project" value="UniProtKB-KW"/>
</dbReference>
<dbReference type="GO" id="GO:0016020">
    <property type="term" value="C:membrane"/>
    <property type="evidence" value="ECO:0007669"/>
    <property type="project" value="UniProtKB-SubCell"/>
</dbReference>